<keyword evidence="5" id="KW-1185">Reference proteome</keyword>
<evidence type="ECO:0000259" key="2">
    <source>
        <dbReference type="PROSITE" id="PS51925"/>
    </source>
</evidence>
<reference evidence="4 5" key="1">
    <citation type="journal article" date="2020" name="J. Phycol.">
        <title>Comparative genome analysis reveals Cyanidiococcus gen. nov., a new extremophilic red algal genus sister to Cyanidioschyzon (Cyanidioschyzonaceae, Rhodophyta).</title>
        <authorList>
            <person name="Liu S.-L."/>
            <person name="Chiang Y.-R."/>
            <person name="Yoon H.S."/>
            <person name="Fu H.-Y."/>
        </authorList>
    </citation>
    <scope>NUCLEOTIDE SEQUENCE [LARGE SCALE GENOMIC DNA]</scope>
    <source>
        <strain evidence="4 5">THAL066</strain>
    </source>
</reference>
<gene>
    <name evidence="4" type="ORF">F1559_001436</name>
</gene>
<feature type="region of interest" description="Disordered" evidence="1">
    <location>
        <begin position="243"/>
        <end position="299"/>
    </location>
</feature>
<dbReference type="PROSITE" id="PS51998">
    <property type="entry name" value="DEK_C"/>
    <property type="match status" value="1"/>
</dbReference>
<evidence type="ECO:0000313" key="5">
    <source>
        <dbReference type="Proteomes" id="UP000530660"/>
    </source>
</evidence>
<feature type="domain" description="DM2" evidence="2">
    <location>
        <begin position="141"/>
        <end position="220"/>
    </location>
</feature>
<dbReference type="Pfam" id="PF02201">
    <property type="entry name" value="SWIB"/>
    <property type="match status" value="2"/>
</dbReference>
<organism evidence="4 5">
    <name type="scientific">Cyanidiococcus yangmingshanensis</name>
    <dbReference type="NCBI Taxonomy" id="2690220"/>
    <lineage>
        <taxon>Eukaryota</taxon>
        <taxon>Rhodophyta</taxon>
        <taxon>Bangiophyceae</taxon>
        <taxon>Cyanidiales</taxon>
        <taxon>Cyanidiaceae</taxon>
        <taxon>Cyanidiococcus</taxon>
    </lineage>
</organism>
<dbReference type="CDD" id="cd10567">
    <property type="entry name" value="SWIB-MDM2_like"/>
    <property type="match status" value="2"/>
</dbReference>
<accession>A0A7J7IKB0</accession>
<feature type="domain" description="DEK-C" evidence="3">
    <location>
        <begin position="14"/>
        <end position="70"/>
    </location>
</feature>
<dbReference type="OrthoDB" id="10251073at2759"/>
<feature type="compositionally biased region" description="Basic residues" evidence="1">
    <location>
        <begin position="245"/>
        <end position="257"/>
    </location>
</feature>
<dbReference type="Gene3D" id="1.10.245.10">
    <property type="entry name" value="SWIB/MDM2 domain"/>
    <property type="match status" value="2"/>
</dbReference>
<dbReference type="SMART" id="SM00151">
    <property type="entry name" value="SWIB"/>
    <property type="match status" value="2"/>
</dbReference>
<feature type="domain" description="DM2" evidence="2">
    <location>
        <begin position="299"/>
        <end position="378"/>
    </location>
</feature>
<sequence length="393" mass="44153">MSGTSVPLRGASEGPSNEAVLPVLEWMVQNADIKQASLRSIMQDLSFKFHGYDFSDRKNWIKDQVIRCLQARTQDESPNAADQQPSADLGVSGLETSSRRPSKGESTTAAPRKRNGRQRYTKQENDDDATVYRETPLRFTGLMAPVLLSPALAAVCGGADILPRPWIAKHLHAYVREHELRDAEQRMRFRPDAVLEKLFPGHELVSFFEMNKFLEQHIRKESQCTAEERERLQAWRREWEAKGLTQRRKIPQKRQRTGSRERQARSGAAAGALSPVSGSQSTQTSQGSSGRAANKGASGLAQPMRLSDALKDICGGARFLSRCQVVQSIWNYIKNHHLQDPNDRKAIICDAKLQRVFDGETRVTAFGMNRYLGKHLQPLQPDDQDETSCPETD</sequence>
<feature type="region of interest" description="Disordered" evidence="1">
    <location>
        <begin position="74"/>
        <end position="132"/>
    </location>
</feature>
<dbReference type="SUPFAM" id="SSF109715">
    <property type="entry name" value="DEK C-terminal domain"/>
    <property type="match status" value="1"/>
</dbReference>
<dbReference type="Proteomes" id="UP000530660">
    <property type="component" value="Unassembled WGS sequence"/>
</dbReference>
<comment type="caution">
    <text evidence="4">The sequence shown here is derived from an EMBL/GenBank/DDBJ whole genome shotgun (WGS) entry which is preliminary data.</text>
</comment>
<dbReference type="AlphaFoldDB" id="A0A7J7IKB0"/>
<dbReference type="PROSITE" id="PS51925">
    <property type="entry name" value="SWIB_MDM2"/>
    <property type="match status" value="2"/>
</dbReference>
<evidence type="ECO:0000259" key="3">
    <source>
        <dbReference type="PROSITE" id="PS51998"/>
    </source>
</evidence>
<feature type="compositionally biased region" description="Polar residues" evidence="1">
    <location>
        <begin position="76"/>
        <end position="86"/>
    </location>
</feature>
<dbReference type="InterPro" id="IPR019835">
    <property type="entry name" value="SWIB_domain"/>
</dbReference>
<dbReference type="InterPro" id="IPR036885">
    <property type="entry name" value="SWIB_MDM2_dom_sf"/>
</dbReference>
<protein>
    <recommendedName>
        <fullName evidence="6">Upstream activation factor subunit spp27</fullName>
    </recommendedName>
</protein>
<evidence type="ECO:0000256" key="1">
    <source>
        <dbReference type="SAM" id="MobiDB-lite"/>
    </source>
</evidence>
<dbReference type="InterPro" id="IPR014876">
    <property type="entry name" value="DEK_C"/>
</dbReference>
<dbReference type="PANTHER" id="PTHR13844">
    <property type="entry name" value="SWI/SNF-RELATED MATRIX-ASSOCIATED ACTIN-DEPENDENT REGULATOR OF CHROMATIN SUBFAMILY D"/>
    <property type="match status" value="1"/>
</dbReference>
<dbReference type="EMBL" id="VWRR01000008">
    <property type="protein sequence ID" value="KAF6002957.1"/>
    <property type="molecule type" value="Genomic_DNA"/>
</dbReference>
<evidence type="ECO:0008006" key="6">
    <source>
        <dbReference type="Google" id="ProtNLM"/>
    </source>
</evidence>
<dbReference type="SUPFAM" id="SSF47592">
    <property type="entry name" value="SWIB/MDM2 domain"/>
    <property type="match status" value="2"/>
</dbReference>
<name>A0A7J7IKB0_9RHOD</name>
<feature type="compositionally biased region" description="Basic residues" evidence="1">
    <location>
        <begin position="111"/>
        <end position="120"/>
    </location>
</feature>
<feature type="compositionally biased region" description="Low complexity" evidence="1">
    <location>
        <begin position="277"/>
        <end position="290"/>
    </location>
</feature>
<evidence type="ECO:0000313" key="4">
    <source>
        <dbReference type="EMBL" id="KAF6002957.1"/>
    </source>
</evidence>
<dbReference type="InterPro" id="IPR003121">
    <property type="entry name" value="SWIB_MDM2_domain"/>
</dbReference>
<proteinExistence type="predicted"/>
<dbReference type="Gene3D" id="1.10.10.60">
    <property type="entry name" value="Homeodomain-like"/>
    <property type="match status" value="1"/>
</dbReference>